<reference evidence="2" key="2">
    <citation type="journal article" date="2007" name="Science">
        <title>Draft genome sequence of the sexually transmitted pathogen Trichomonas vaginalis.</title>
        <authorList>
            <person name="Carlton J.M."/>
            <person name="Hirt R.P."/>
            <person name="Silva J.C."/>
            <person name="Delcher A.L."/>
            <person name="Schatz M."/>
            <person name="Zhao Q."/>
            <person name="Wortman J.R."/>
            <person name="Bidwell S.L."/>
            <person name="Alsmark U.C.M."/>
            <person name="Besteiro S."/>
            <person name="Sicheritz-Ponten T."/>
            <person name="Noel C.J."/>
            <person name="Dacks J.B."/>
            <person name="Foster P.G."/>
            <person name="Simillion C."/>
            <person name="Van de Peer Y."/>
            <person name="Miranda-Saavedra D."/>
            <person name="Barton G.J."/>
            <person name="Westrop G.D."/>
            <person name="Mueller S."/>
            <person name="Dessi D."/>
            <person name="Fiori P.L."/>
            <person name="Ren Q."/>
            <person name="Paulsen I."/>
            <person name="Zhang H."/>
            <person name="Bastida-Corcuera F.D."/>
            <person name="Simoes-Barbosa A."/>
            <person name="Brown M.T."/>
            <person name="Hayes R.D."/>
            <person name="Mukherjee M."/>
            <person name="Okumura C.Y."/>
            <person name="Schneider R."/>
            <person name="Smith A.J."/>
            <person name="Vanacova S."/>
            <person name="Villalvazo M."/>
            <person name="Haas B.J."/>
            <person name="Pertea M."/>
            <person name="Feldblyum T.V."/>
            <person name="Utterback T.R."/>
            <person name="Shu C.L."/>
            <person name="Osoegawa K."/>
            <person name="de Jong P.J."/>
            <person name="Hrdy I."/>
            <person name="Horvathova L."/>
            <person name="Zubacova Z."/>
            <person name="Dolezal P."/>
            <person name="Malik S.B."/>
            <person name="Logsdon J.M. Jr."/>
            <person name="Henze K."/>
            <person name="Gupta A."/>
            <person name="Wang C.C."/>
            <person name="Dunne R.L."/>
            <person name="Upcroft J.A."/>
            <person name="Upcroft P."/>
            <person name="White O."/>
            <person name="Salzberg S.L."/>
            <person name="Tang P."/>
            <person name="Chiu C.-H."/>
            <person name="Lee Y.-S."/>
            <person name="Embley T.M."/>
            <person name="Coombs G.H."/>
            <person name="Mottram J.C."/>
            <person name="Tachezy J."/>
            <person name="Fraser-Liggett C.M."/>
            <person name="Johnson P.J."/>
        </authorList>
    </citation>
    <scope>NUCLEOTIDE SEQUENCE [LARGE SCALE GENOMIC DNA]</scope>
    <source>
        <strain evidence="2">G3</strain>
    </source>
</reference>
<evidence type="ECO:0000313" key="3">
    <source>
        <dbReference type="Proteomes" id="UP000001542"/>
    </source>
</evidence>
<feature type="transmembrane region" description="Helical" evidence="1">
    <location>
        <begin position="660"/>
        <end position="682"/>
    </location>
</feature>
<accession>A2D8A6</accession>
<name>A2D8A6_TRIV3</name>
<feature type="transmembrane region" description="Helical" evidence="1">
    <location>
        <begin position="501"/>
        <end position="522"/>
    </location>
</feature>
<proteinExistence type="predicted"/>
<dbReference type="AlphaFoldDB" id="A2D8A6"/>
<feature type="transmembrane region" description="Helical" evidence="1">
    <location>
        <begin position="254"/>
        <end position="280"/>
    </location>
</feature>
<protein>
    <submittedName>
        <fullName evidence="2">Uncharacterized protein</fullName>
    </submittedName>
</protein>
<dbReference type="VEuPathDB" id="TrichDB:TVAG_072020"/>
<dbReference type="KEGG" id="tva:5469103"/>
<dbReference type="Proteomes" id="UP000001542">
    <property type="component" value="Unassembled WGS sequence"/>
</dbReference>
<keyword evidence="3" id="KW-1185">Reference proteome</keyword>
<keyword evidence="1" id="KW-0472">Membrane</keyword>
<feature type="transmembrane region" description="Helical" evidence="1">
    <location>
        <begin position="448"/>
        <end position="467"/>
    </location>
</feature>
<gene>
    <name evidence="2" type="ORF">TVAG_072020</name>
</gene>
<keyword evidence="1" id="KW-1133">Transmembrane helix</keyword>
<organism evidence="2 3">
    <name type="scientific">Trichomonas vaginalis (strain ATCC PRA-98 / G3)</name>
    <dbReference type="NCBI Taxonomy" id="412133"/>
    <lineage>
        <taxon>Eukaryota</taxon>
        <taxon>Metamonada</taxon>
        <taxon>Parabasalia</taxon>
        <taxon>Trichomonadida</taxon>
        <taxon>Trichomonadidae</taxon>
        <taxon>Trichomonas</taxon>
    </lineage>
</organism>
<dbReference type="EMBL" id="DS113178">
    <property type="protein sequence ID" value="EAY23539.1"/>
    <property type="molecule type" value="Genomic_DNA"/>
</dbReference>
<evidence type="ECO:0000256" key="1">
    <source>
        <dbReference type="SAM" id="Phobius"/>
    </source>
</evidence>
<sequence>MSDGIRFLEYCYVMYFSDPKFLLDGSMFKYCLQREKDHFIYISLLRLLSCLPESIPHLAEIENKAFNSNKLNYFESFKLFEYKTLKKRRSVNIDPEDLEYYKIMATAIRKFFELINSCVPLIQHVYKRNYFYFGTSLSELERKVEFYVELMLIKHPNKPLFMKLANIFYERCAMDPAKAESLEKQIKLCNVYQSENPLWREMCTQKVFFNQKYEFLSDSKENLLSQEPQEVSTASLKSAISNDMFRLESKHLRFLEYVNISIIVLFVGYVACIIFATASFDTNASGLMNLSTAVNDKQTSFCELMINSLRPCRGVLDTAEMRSQIQTFIDGYFVEHALFYKNLNNILSTSALLNNSLWSLFADRYLASSALDGTEFNYSYVTIGTRVATATETVLGAPQCNASQYYYLTQMLFLNMTDWFGIFTGKFNPLLAYISNEVRLKYVMFGDLATVFIYVAGLILLISLIFYRIKLHKITNSFSEGVPNKESNIIQKIISGNQKGYLFYTYIILFLIAITIIMYIFLMHLMQYDVQNQIIYLMAALSDIFREIIQLFYISTGITCLRIYLLNHTQYPLAAYGIETTLYVLMGLDRSHSNNYPLIDNMSQLISSSYHAINEEETMNFTNQAADIFLDQLIPSNNEYITNRYTAYYKDKNEVTFNHVGIHSWIFLLAAVFVSIISIYFFEFVHSILYTKMITQLIPYVRTAVSEDGSNTVTGMNENSFSLDLIGYPAAIIDSSDEIIFVNHLWLTDFNGVMSNFIGENYQNINEEFSVCPHVQDGLRVIVIEKSREMEDLRKNISSKDSDYKSMIQVLHPLESFTPEMKERDAIVLCLIFTSFNEGDKTSETDSCFYEVRYIISEVKEFTAEFNPRFLTWSFGEIQIVFGLNDDDTSLMDSALSALNTAFFAIQKALEFEDIYEMSVAAVLMKGKFNNCMFDGYGARQNRQPNAVIVSPAVSDLLTDYICDLAFVVNDFVTIYVDPRDIKYLADDEEECDSDEAFVCL</sequence>
<dbReference type="InParanoid" id="A2D8A6"/>
<keyword evidence="1" id="KW-0812">Transmembrane</keyword>
<dbReference type="RefSeq" id="XP_001584525.1">
    <property type="nucleotide sequence ID" value="XM_001584475.1"/>
</dbReference>
<reference evidence="2" key="1">
    <citation type="submission" date="2006-10" db="EMBL/GenBank/DDBJ databases">
        <authorList>
            <person name="Amadeo P."/>
            <person name="Zhao Q."/>
            <person name="Wortman J."/>
            <person name="Fraser-Liggett C."/>
            <person name="Carlton J."/>
        </authorList>
    </citation>
    <scope>NUCLEOTIDE SEQUENCE</scope>
    <source>
        <strain evidence="2">G3</strain>
    </source>
</reference>
<dbReference type="VEuPathDB" id="TrichDB:TVAGG3_1047240"/>
<evidence type="ECO:0000313" key="2">
    <source>
        <dbReference type="EMBL" id="EAY23539.1"/>
    </source>
</evidence>